<evidence type="ECO:0000313" key="2">
    <source>
        <dbReference type="Proteomes" id="UP001597368"/>
    </source>
</evidence>
<proteinExistence type="predicted"/>
<accession>A0ABW4SUU4</accession>
<evidence type="ECO:0008006" key="3">
    <source>
        <dbReference type="Google" id="ProtNLM"/>
    </source>
</evidence>
<keyword evidence="2" id="KW-1185">Reference proteome</keyword>
<name>A0ABW4SUU4_9ACTN</name>
<sequence>MEGDEADCFFCGEEQTNVASDVWEQDGELRDWVVCLACGTSNPRRVGHAAPDGERPA</sequence>
<dbReference type="EMBL" id="JBHUFV010000022">
    <property type="protein sequence ID" value="MFD1932949.1"/>
    <property type="molecule type" value="Genomic_DNA"/>
</dbReference>
<dbReference type="Proteomes" id="UP001597368">
    <property type="component" value="Unassembled WGS sequence"/>
</dbReference>
<evidence type="ECO:0000313" key="1">
    <source>
        <dbReference type="EMBL" id="MFD1932949.1"/>
    </source>
</evidence>
<reference evidence="2" key="1">
    <citation type="journal article" date="2019" name="Int. J. Syst. Evol. Microbiol.">
        <title>The Global Catalogue of Microorganisms (GCM) 10K type strain sequencing project: providing services to taxonomists for standard genome sequencing and annotation.</title>
        <authorList>
            <consortium name="The Broad Institute Genomics Platform"/>
            <consortium name="The Broad Institute Genome Sequencing Center for Infectious Disease"/>
            <person name="Wu L."/>
            <person name="Ma J."/>
        </authorList>
    </citation>
    <scope>NUCLEOTIDE SEQUENCE [LARGE SCALE GENOMIC DNA]</scope>
    <source>
        <strain evidence="2">ICMP 6774ER</strain>
    </source>
</reference>
<organism evidence="1 2">
    <name type="scientific">Nonomuraea mangrovi</name>
    <dbReference type="NCBI Taxonomy" id="2316207"/>
    <lineage>
        <taxon>Bacteria</taxon>
        <taxon>Bacillati</taxon>
        <taxon>Actinomycetota</taxon>
        <taxon>Actinomycetes</taxon>
        <taxon>Streptosporangiales</taxon>
        <taxon>Streptosporangiaceae</taxon>
        <taxon>Nonomuraea</taxon>
    </lineage>
</organism>
<gene>
    <name evidence="1" type="ORF">ACFSKW_15845</name>
</gene>
<protein>
    <recommendedName>
        <fullName evidence="3">Small CPxCG-related zinc finger protein</fullName>
    </recommendedName>
</protein>
<comment type="caution">
    <text evidence="1">The sequence shown here is derived from an EMBL/GenBank/DDBJ whole genome shotgun (WGS) entry which is preliminary data.</text>
</comment>